<accession>A0A3B1DEC5</accession>
<name>A0A3B1DEC5_9ZZZZ</name>
<dbReference type="EMBL" id="UOGL01000472">
    <property type="protein sequence ID" value="VAX40669.1"/>
    <property type="molecule type" value="Genomic_DNA"/>
</dbReference>
<dbReference type="AlphaFoldDB" id="A0A3B1DEC5"/>
<reference evidence="1" key="1">
    <citation type="submission" date="2018-06" db="EMBL/GenBank/DDBJ databases">
        <authorList>
            <person name="Zhirakovskaya E."/>
        </authorList>
    </citation>
    <scope>NUCLEOTIDE SEQUENCE</scope>
</reference>
<evidence type="ECO:0000313" key="1">
    <source>
        <dbReference type="EMBL" id="VAX40669.1"/>
    </source>
</evidence>
<organism evidence="1">
    <name type="scientific">hydrothermal vent metagenome</name>
    <dbReference type="NCBI Taxonomy" id="652676"/>
    <lineage>
        <taxon>unclassified sequences</taxon>
        <taxon>metagenomes</taxon>
        <taxon>ecological metagenomes</taxon>
    </lineage>
</organism>
<sequence length="169" mass="18616">MAVSNIVRNLRDGELVIKDGTSGAPLSLTVLLDEGDLSWTQRNNTIEVKDRGSIAAGHTRKGDEESVSLSFSVKWTQLMGKSVDAIDPLQLYEFLMFSSGTNVVSTSQEGEQETLQFEFTVVDPAGIASEKITFSKVYREQLTMSEGDDFNIIAFTGRDFEIAPIITRV</sequence>
<protein>
    <submittedName>
        <fullName evidence="1">Uncharacterized protein</fullName>
    </submittedName>
</protein>
<gene>
    <name evidence="1" type="ORF">MNBD_PLANCTO02-2911</name>
</gene>
<proteinExistence type="predicted"/>